<dbReference type="EMBL" id="SPUK01000011">
    <property type="protein sequence ID" value="TQV93611.1"/>
    <property type="molecule type" value="Genomic_DNA"/>
</dbReference>
<name>A0A545UVY3_9HYPO</name>
<proteinExistence type="predicted"/>
<comment type="caution">
    <text evidence="1">The sequence shown here is derived from an EMBL/GenBank/DDBJ whole genome shotgun (WGS) entry which is preliminary data.</text>
</comment>
<dbReference type="Proteomes" id="UP000315783">
    <property type="component" value="Unassembled WGS sequence"/>
</dbReference>
<reference evidence="1 2" key="1">
    <citation type="journal article" date="2019" name="Appl. Microbiol. Biotechnol.">
        <title>Genome sequence of Isaria javanica and comparative genome analysis insights into family S53 peptidase evolution in fungal entomopathogens.</title>
        <authorList>
            <person name="Lin R."/>
            <person name="Zhang X."/>
            <person name="Xin B."/>
            <person name="Zou M."/>
            <person name="Gao Y."/>
            <person name="Qin F."/>
            <person name="Hu Q."/>
            <person name="Xie B."/>
            <person name="Cheng X."/>
        </authorList>
    </citation>
    <scope>NUCLEOTIDE SEQUENCE [LARGE SCALE GENOMIC DNA]</scope>
    <source>
        <strain evidence="1 2">IJ1G</strain>
    </source>
</reference>
<keyword evidence="2" id="KW-1185">Reference proteome</keyword>
<organism evidence="1 2">
    <name type="scientific">Cordyceps javanica</name>
    <dbReference type="NCBI Taxonomy" id="43265"/>
    <lineage>
        <taxon>Eukaryota</taxon>
        <taxon>Fungi</taxon>
        <taxon>Dikarya</taxon>
        <taxon>Ascomycota</taxon>
        <taxon>Pezizomycotina</taxon>
        <taxon>Sordariomycetes</taxon>
        <taxon>Hypocreomycetidae</taxon>
        <taxon>Hypocreales</taxon>
        <taxon>Cordycipitaceae</taxon>
        <taxon>Cordyceps</taxon>
    </lineage>
</organism>
<sequence length="114" mass="12687">MDVEWEATQAEHILVAWACRWNPTKTQDKGSLRLLIAETYCRPSHASRYAPAPHSCECAQDKAAPVAWLNQIAEGHTPDDIIISQTDILPMTGTGYTRGDCIPRGPLTMPRHAY</sequence>
<dbReference type="AlphaFoldDB" id="A0A545UVY3"/>
<protein>
    <submittedName>
        <fullName evidence="1">Uncharacterized protein</fullName>
    </submittedName>
</protein>
<accession>A0A545UVY3</accession>
<gene>
    <name evidence="1" type="ORF">IF1G_07343</name>
</gene>
<evidence type="ECO:0000313" key="2">
    <source>
        <dbReference type="Proteomes" id="UP000315783"/>
    </source>
</evidence>
<evidence type="ECO:0000313" key="1">
    <source>
        <dbReference type="EMBL" id="TQV93611.1"/>
    </source>
</evidence>